<feature type="compositionally biased region" description="Polar residues" evidence="1">
    <location>
        <begin position="66"/>
        <end position="75"/>
    </location>
</feature>
<feature type="compositionally biased region" description="Basic and acidic residues" evidence="1">
    <location>
        <begin position="77"/>
        <end position="99"/>
    </location>
</feature>
<name>A0A2H4IB44_9CAUD</name>
<organism evidence="2 3">
    <name type="scientific">Erwinia phage vB_EamM_Y3</name>
    <dbReference type="NCBI Taxonomy" id="1983553"/>
    <lineage>
        <taxon>Viruses</taxon>
        <taxon>Duplodnaviria</taxon>
        <taxon>Heunggongvirae</taxon>
        <taxon>Uroviricota</taxon>
        <taxon>Caudoviricetes</taxon>
        <taxon>Sasquatchvirus</taxon>
        <taxon>Sasquatchvirus Y3</taxon>
    </lineage>
</organism>
<keyword evidence="3" id="KW-1185">Reference proteome</keyword>
<dbReference type="Proteomes" id="UP000240568">
    <property type="component" value="Segment"/>
</dbReference>
<evidence type="ECO:0000256" key="1">
    <source>
        <dbReference type="SAM" id="MobiDB-lite"/>
    </source>
</evidence>
<evidence type="ECO:0000313" key="3">
    <source>
        <dbReference type="Proteomes" id="UP000240568"/>
    </source>
</evidence>
<gene>
    <name evidence="2" type="ORF">Y3_109</name>
</gene>
<dbReference type="PANTHER" id="PTHR24637">
    <property type="entry name" value="COLLAGEN"/>
    <property type="match status" value="1"/>
</dbReference>
<dbReference type="EMBL" id="KY984068">
    <property type="protein sequence ID" value="ARW58749.1"/>
    <property type="molecule type" value="Genomic_DNA"/>
</dbReference>
<feature type="region of interest" description="Disordered" evidence="1">
    <location>
        <begin position="66"/>
        <end position="174"/>
    </location>
</feature>
<sequence>MALLKVKSTLIQTGLTSTPTPVRASGGTLVVGADESDVPSEVTTDSSYDATSGILTLRFANGQSVKVTGFPTSSDIPEGRPGTRGETGADGKDGRDGRDGNVGSEGCTGPVGPDGEQGLPGPDGRDGRDGNVGPTGPQGGPGPMGPTGPTGPRGGTGPTGATGGTGATGATGPAGPSGRLAIIVSATQPGAVAAGTLWVDPTKDQGITWP</sequence>
<dbReference type="Pfam" id="PF01391">
    <property type="entry name" value="Collagen"/>
    <property type="match status" value="1"/>
</dbReference>
<reference evidence="2 3" key="1">
    <citation type="submission" date="2017-04" db="EMBL/GenBank/DDBJ databases">
        <authorList>
            <person name="Afonso C.L."/>
            <person name="Miller P.J."/>
            <person name="Scott M.A."/>
            <person name="Spackman E."/>
            <person name="Goraichik I."/>
            <person name="Dimitrov K.M."/>
            <person name="Suarez D.L."/>
            <person name="Swayne D.E."/>
        </authorList>
    </citation>
    <scope>NUCLEOTIDE SEQUENCE [LARGE SCALE GENOMIC DNA]</scope>
</reference>
<accession>A0A2H4IB44</accession>
<evidence type="ECO:0000313" key="2">
    <source>
        <dbReference type="EMBL" id="ARW58749.1"/>
    </source>
</evidence>
<protein>
    <submittedName>
        <fullName evidence="2">Tail fiber protein</fullName>
    </submittedName>
</protein>
<feature type="compositionally biased region" description="Gly residues" evidence="1">
    <location>
        <begin position="151"/>
        <end position="169"/>
    </location>
</feature>
<dbReference type="InterPro" id="IPR008160">
    <property type="entry name" value="Collagen"/>
</dbReference>
<proteinExistence type="predicted"/>